<dbReference type="Proteomes" id="UP000305948">
    <property type="component" value="Unassembled WGS sequence"/>
</dbReference>
<dbReference type="InterPro" id="IPR050523">
    <property type="entry name" value="AKR_Detox_Biosynth"/>
</dbReference>
<dbReference type="InterPro" id="IPR036812">
    <property type="entry name" value="NAD(P)_OxRdtase_dom_sf"/>
</dbReference>
<dbReference type="FunFam" id="3.20.20.100:FF:000004">
    <property type="entry name" value="Oxidoreductase, aldo/keto reductase"/>
    <property type="match status" value="1"/>
</dbReference>
<protein>
    <submittedName>
        <fullName evidence="4">Aldo keto reductase</fullName>
    </submittedName>
</protein>
<keyword evidence="1" id="KW-0521">NADP</keyword>
<evidence type="ECO:0000256" key="1">
    <source>
        <dbReference type="ARBA" id="ARBA00022857"/>
    </source>
</evidence>
<organism evidence="4 5">
    <name type="scientific">Heliocybe sulcata</name>
    <dbReference type="NCBI Taxonomy" id="5364"/>
    <lineage>
        <taxon>Eukaryota</taxon>
        <taxon>Fungi</taxon>
        <taxon>Dikarya</taxon>
        <taxon>Basidiomycota</taxon>
        <taxon>Agaricomycotina</taxon>
        <taxon>Agaricomycetes</taxon>
        <taxon>Gloeophyllales</taxon>
        <taxon>Gloeophyllaceae</taxon>
        <taxon>Heliocybe</taxon>
    </lineage>
</organism>
<sequence length="345" mass="38594">MNFEGTKVEYRQLGKSGLRVSVPILGAMSFGSDKWAAWVINEDQTMPLLKAAWDRGVTTIDTANVYSNGESERIVGKFIKQYNIPRDQLIIATKCFGLVASEPGIRTSTTPGLDKLKEYVNQSGLSRAAIFNAVNASLERLQTSYIDLLQIHRFDSKTPAEETMKALHDLVESGKVRYIGASSMRCWQFALLNEVAEKRGWTKFVSMQDEYSLLYREEEREMHQYCNFNGIGIIPWAPLAAGDLARPLGTSTTRKDASKGSPFENKLKASDELIIKRVEELSQKKGCTMSQVALAWVQTKVSSPIVGCSSVKRLDEAIVKGVELTTEEIQYLEEPYEPRPLRGHA</sequence>
<evidence type="ECO:0000259" key="3">
    <source>
        <dbReference type="Pfam" id="PF00248"/>
    </source>
</evidence>
<dbReference type="PANTHER" id="PTHR43364:SF9">
    <property type="entry name" value="OXIDOREDUCTASE"/>
    <property type="match status" value="1"/>
</dbReference>
<reference evidence="4 5" key="1">
    <citation type="journal article" date="2019" name="Nat. Ecol. Evol.">
        <title>Megaphylogeny resolves global patterns of mushroom evolution.</title>
        <authorList>
            <person name="Varga T."/>
            <person name="Krizsan K."/>
            <person name="Foldi C."/>
            <person name="Dima B."/>
            <person name="Sanchez-Garcia M."/>
            <person name="Sanchez-Ramirez S."/>
            <person name="Szollosi G.J."/>
            <person name="Szarkandi J.G."/>
            <person name="Papp V."/>
            <person name="Albert L."/>
            <person name="Andreopoulos W."/>
            <person name="Angelini C."/>
            <person name="Antonin V."/>
            <person name="Barry K.W."/>
            <person name="Bougher N.L."/>
            <person name="Buchanan P."/>
            <person name="Buyck B."/>
            <person name="Bense V."/>
            <person name="Catcheside P."/>
            <person name="Chovatia M."/>
            <person name="Cooper J."/>
            <person name="Damon W."/>
            <person name="Desjardin D."/>
            <person name="Finy P."/>
            <person name="Geml J."/>
            <person name="Haridas S."/>
            <person name="Hughes K."/>
            <person name="Justo A."/>
            <person name="Karasinski D."/>
            <person name="Kautmanova I."/>
            <person name="Kiss B."/>
            <person name="Kocsube S."/>
            <person name="Kotiranta H."/>
            <person name="LaButti K.M."/>
            <person name="Lechner B.E."/>
            <person name="Liimatainen K."/>
            <person name="Lipzen A."/>
            <person name="Lukacs Z."/>
            <person name="Mihaltcheva S."/>
            <person name="Morgado L.N."/>
            <person name="Niskanen T."/>
            <person name="Noordeloos M.E."/>
            <person name="Ohm R.A."/>
            <person name="Ortiz-Santana B."/>
            <person name="Ovrebo C."/>
            <person name="Racz N."/>
            <person name="Riley R."/>
            <person name="Savchenko A."/>
            <person name="Shiryaev A."/>
            <person name="Soop K."/>
            <person name="Spirin V."/>
            <person name="Szebenyi C."/>
            <person name="Tomsovsky M."/>
            <person name="Tulloss R.E."/>
            <person name="Uehling J."/>
            <person name="Grigoriev I.V."/>
            <person name="Vagvolgyi C."/>
            <person name="Papp T."/>
            <person name="Martin F.M."/>
            <person name="Miettinen O."/>
            <person name="Hibbett D.S."/>
            <person name="Nagy L.G."/>
        </authorList>
    </citation>
    <scope>NUCLEOTIDE SEQUENCE [LARGE SCALE GENOMIC DNA]</scope>
    <source>
        <strain evidence="4 5">OMC1185</strain>
    </source>
</reference>
<keyword evidence="5" id="KW-1185">Reference proteome</keyword>
<dbReference type="EMBL" id="ML213509">
    <property type="protein sequence ID" value="TFK52684.1"/>
    <property type="molecule type" value="Genomic_DNA"/>
</dbReference>
<feature type="domain" description="NADP-dependent oxidoreductase" evidence="3">
    <location>
        <begin position="24"/>
        <end position="334"/>
    </location>
</feature>
<evidence type="ECO:0000313" key="5">
    <source>
        <dbReference type="Proteomes" id="UP000305948"/>
    </source>
</evidence>
<dbReference type="AlphaFoldDB" id="A0A5C3N4U2"/>
<dbReference type="InterPro" id="IPR023210">
    <property type="entry name" value="NADP_OxRdtase_dom"/>
</dbReference>
<accession>A0A5C3N4U2</accession>
<proteinExistence type="predicted"/>
<dbReference type="Gene3D" id="3.20.20.100">
    <property type="entry name" value="NADP-dependent oxidoreductase domain"/>
    <property type="match status" value="1"/>
</dbReference>
<dbReference type="SUPFAM" id="SSF51430">
    <property type="entry name" value="NAD(P)-linked oxidoreductase"/>
    <property type="match status" value="1"/>
</dbReference>
<keyword evidence="2" id="KW-0560">Oxidoreductase</keyword>
<dbReference type="STRING" id="5364.A0A5C3N4U2"/>
<name>A0A5C3N4U2_9AGAM</name>
<gene>
    <name evidence="4" type="ORF">OE88DRAFT_1658087</name>
</gene>
<dbReference type="GO" id="GO:0016491">
    <property type="term" value="F:oxidoreductase activity"/>
    <property type="evidence" value="ECO:0007669"/>
    <property type="project" value="UniProtKB-KW"/>
</dbReference>
<dbReference type="CDD" id="cd19079">
    <property type="entry name" value="AKR_EcYajO-like"/>
    <property type="match status" value="1"/>
</dbReference>
<dbReference type="Pfam" id="PF00248">
    <property type="entry name" value="Aldo_ket_red"/>
    <property type="match status" value="1"/>
</dbReference>
<evidence type="ECO:0000313" key="4">
    <source>
        <dbReference type="EMBL" id="TFK52684.1"/>
    </source>
</evidence>
<dbReference type="GO" id="GO:0005829">
    <property type="term" value="C:cytosol"/>
    <property type="evidence" value="ECO:0007669"/>
    <property type="project" value="UniProtKB-ARBA"/>
</dbReference>
<dbReference type="OrthoDB" id="1720422at2759"/>
<evidence type="ECO:0000256" key="2">
    <source>
        <dbReference type="ARBA" id="ARBA00023002"/>
    </source>
</evidence>
<dbReference type="PANTHER" id="PTHR43364">
    <property type="entry name" value="NADH-SPECIFIC METHYLGLYOXAL REDUCTASE-RELATED"/>
    <property type="match status" value="1"/>
</dbReference>